<evidence type="ECO:0000256" key="5">
    <source>
        <dbReference type="ARBA" id="ARBA00023136"/>
    </source>
</evidence>
<evidence type="ECO:0000256" key="4">
    <source>
        <dbReference type="ARBA" id="ARBA00022989"/>
    </source>
</evidence>
<dbReference type="CDD" id="cd11484">
    <property type="entry name" value="SLC-NCS1sbd_CobB-like"/>
    <property type="match status" value="1"/>
</dbReference>
<feature type="transmembrane region" description="Helical" evidence="6">
    <location>
        <begin position="337"/>
        <end position="359"/>
    </location>
</feature>
<feature type="transmembrane region" description="Helical" evidence="6">
    <location>
        <begin position="25"/>
        <end position="48"/>
    </location>
</feature>
<dbReference type="AlphaFoldDB" id="A0A2H1HY81"/>
<feature type="transmembrane region" description="Helical" evidence="6">
    <location>
        <begin position="54"/>
        <end position="80"/>
    </location>
</feature>
<comment type="subcellular location">
    <subcellularLocation>
        <location evidence="1">Membrane</location>
        <topology evidence="1">Multi-pass membrane protein</topology>
    </subcellularLocation>
</comment>
<dbReference type="Pfam" id="PF02133">
    <property type="entry name" value="Transp_cyt_pur"/>
    <property type="match status" value="1"/>
</dbReference>
<gene>
    <name evidence="7" type="ORF">BLIN9172_00601</name>
</gene>
<dbReference type="PANTHER" id="PTHR30569">
    <property type="entry name" value="CYTOSINE TRANSPORTER CODB"/>
    <property type="match status" value="1"/>
</dbReference>
<proteinExistence type="inferred from homology"/>
<accession>A0A2H1HY81</accession>
<sequence>MSKTAPRDADDYSLSRVPRSARYHWFLIAVQRFGQLSALSQFLIGATLGFGMSFWNAFLAFTFGAVILEVVTIFTGIIGMKQGMSTSVVTRWTGFGTVGSAIIGLAIGISAVGWFGIQSGVSADGLALIMPFLPSWAWSLIFGILITLVVVRGIGSMQWIANITVPIFMVLVGWAVISELSSHAISDMIAAAPAGEPISLVAGTTIVAGSFMVGAVICPDMSRFNRTIGDVVKQTILGFTLGEYVIGMSGVLLAHALKTADITQIIISSVGWVGVLIIVLGTFKINDWNLYSSGLGVVNFIDTVFGRKMNRAVVTGILGVAGSLLAAAGILGKLVGFLTILGVAFPPIAGIMIAEYFFVKKWRNDLESTKGDEFPAAAPRFVPVTLIIWAAASIGAYFVNWGIPSINAVASAFLLYLALGKLGLIRGYGTQLNNSSENKDTSTHHLEGQV</sequence>
<feature type="transmembrane region" description="Helical" evidence="6">
    <location>
        <begin position="197"/>
        <end position="216"/>
    </location>
</feature>
<keyword evidence="5 6" id="KW-0472">Membrane</keyword>
<feature type="transmembrane region" description="Helical" evidence="6">
    <location>
        <begin position="159"/>
        <end position="177"/>
    </location>
</feature>
<feature type="transmembrane region" description="Helical" evidence="6">
    <location>
        <begin position="92"/>
        <end position="116"/>
    </location>
</feature>
<dbReference type="Proteomes" id="UP000234641">
    <property type="component" value="Unassembled WGS sequence"/>
</dbReference>
<organism evidence="7 8">
    <name type="scientific">Brevibacterium linens ATCC 9172</name>
    <dbReference type="NCBI Taxonomy" id="1255617"/>
    <lineage>
        <taxon>Bacteria</taxon>
        <taxon>Bacillati</taxon>
        <taxon>Actinomycetota</taxon>
        <taxon>Actinomycetes</taxon>
        <taxon>Micrococcales</taxon>
        <taxon>Brevibacteriaceae</taxon>
        <taxon>Brevibacterium</taxon>
    </lineage>
</organism>
<dbReference type="EMBL" id="FXYY01000002">
    <property type="protein sequence ID" value="SMX67893.1"/>
    <property type="molecule type" value="Genomic_DNA"/>
</dbReference>
<name>A0A2H1HY81_BRELN</name>
<evidence type="ECO:0000256" key="6">
    <source>
        <dbReference type="SAM" id="Phobius"/>
    </source>
</evidence>
<dbReference type="Gene3D" id="1.10.4160.10">
    <property type="entry name" value="Hydantoin permease"/>
    <property type="match status" value="1"/>
</dbReference>
<dbReference type="GO" id="GO:0015209">
    <property type="term" value="F:cytosine transmembrane transporter activity"/>
    <property type="evidence" value="ECO:0007669"/>
    <property type="project" value="InterPro"/>
</dbReference>
<keyword evidence="4 6" id="KW-1133">Transmembrane helix</keyword>
<feature type="transmembrane region" description="Helical" evidence="6">
    <location>
        <begin position="380"/>
        <end position="399"/>
    </location>
</feature>
<feature type="transmembrane region" description="Helical" evidence="6">
    <location>
        <begin position="405"/>
        <end position="424"/>
    </location>
</feature>
<evidence type="ECO:0000256" key="3">
    <source>
        <dbReference type="ARBA" id="ARBA00022692"/>
    </source>
</evidence>
<evidence type="ECO:0000313" key="7">
    <source>
        <dbReference type="EMBL" id="SMX67893.1"/>
    </source>
</evidence>
<feature type="transmembrane region" description="Helical" evidence="6">
    <location>
        <begin position="236"/>
        <end position="256"/>
    </location>
</feature>
<dbReference type="InterPro" id="IPR030191">
    <property type="entry name" value="CodB"/>
</dbReference>
<dbReference type="InterPro" id="IPR001248">
    <property type="entry name" value="Pur-cyt_permease"/>
</dbReference>
<keyword evidence="3 6" id="KW-0812">Transmembrane</keyword>
<dbReference type="GO" id="GO:0005886">
    <property type="term" value="C:plasma membrane"/>
    <property type="evidence" value="ECO:0007669"/>
    <property type="project" value="TreeGrafter"/>
</dbReference>
<comment type="similarity">
    <text evidence="2">Belongs to the purine-cytosine permease (2.A.39) family.</text>
</comment>
<evidence type="ECO:0000256" key="2">
    <source>
        <dbReference type="ARBA" id="ARBA00008974"/>
    </source>
</evidence>
<reference evidence="7 8" key="1">
    <citation type="submission" date="2017-03" db="EMBL/GenBank/DDBJ databases">
        <authorList>
            <person name="Afonso C.L."/>
            <person name="Miller P.J."/>
            <person name="Scott M.A."/>
            <person name="Spackman E."/>
            <person name="Goraichik I."/>
            <person name="Dimitrov K.M."/>
            <person name="Suarez D.L."/>
            <person name="Swayne D.E."/>
        </authorList>
    </citation>
    <scope>NUCLEOTIDE SEQUENCE [LARGE SCALE GENOMIC DNA]</scope>
    <source>
        <strain evidence="7 8">ATCC 9172</strain>
    </source>
</reference>
<dbReference type="PANTHER" id="PTHR30569:SF0">
    <property type="entry name" value="CYTOSINE PERMEASE"/>
    <property type="match status" value="1"/>
</dbReference>
<feature type="transmembrane region" description="Helical" evidence="6">
    <location>
        <begin position="136"/>
        <end position="154"/>
    </location>
</feature>
<protein>
    <submittedName>
        <fullName evidence="7">Cytosine permease</fullName>
    </submittedName>
</protein>
<feature type="transmembrane region" description="Helical" evidence="6">
    <location>
        <begin position="262"/>
        <end position="283"/>
    </location>
</feature>
<feature type="transmembrane region" description="Helical" evidence="6">
    <location>
        <begin position="312"/>
        <end position="331"/>
    </location>
</feature>
<dbReference type="RefSeq" id="WP_101553758.1">
    <property type="nucleotide sequence ID" value="NZ_FXYY01000002.1"/>
</dbReference>
<evidence type="ECO:0000313" key="8">
    <source>
        <dbReference type="Proteomes" id="UP000234641"/>
    </source>
</evidence>
<evidence type="ECO:0000256" key="1">
    <source>
        <dbReference type="ARBA" id="ARBA00004141"/>
    </source>
</evidence>